<sequence>MEIIFYYDQNKNPKFQSKFPLIIQSLNLQSKEWIISDQQQGKISNYLDNIAKQTAKKTHSNKSEVLEESNSSNTRKIQNNNQQIPHIEKILFNQQAFRFASYYENINLTSQSGQTFKASDIEIEINQNRATLPEWNANTLKFGANSTDHMLTIDWDQDKGWENPKIQPFQNFSIHPFNSTLHYGLECFEGLKAFRTPKGIRFFRADSNMYRLKNSMKSLSLPDFDGKEFQKCIEELVKVDQQWVPDTAQRGFSLYLRPTAISMEDSLGVKIPNKARLFCVVSPVGPYYPEGFKPIKLYCDPKRFRAAPFGTGNMKIGGNYGPTIPLSTEAAEKGYQQVLWLWKDEVCEVGTSNIFFYWINENGEKELVTPSLESGYILPGVTRDSILDITRSWGRFKVSERIIKMQEVIKAIKEGRLIEAFGAGTAVIVCPIELFHYQGKDYNVPIDPQIRAGRLTKELLEFIQDIQYGDRDYKNWQTDIKI</sequence>
<dbReference type="GO" id="GO:0052655">
    <property type="term" value="F:L-valine-2-oxoglutarate transaminase activity"/>
    <property type="evidence" value="ECO:0007669"/>
    <property type="project" value="RHEA"/>
</dbReference>
<comment type="caution">
    <text evidence="12">The sequence shown here is derived from an EMBL/GenBank/DDBJ whole genome shotgun (WGS) entry which is preliminary data.</text>
</comment>
<dbReference type="GO" id="GO:0009082">
    <property type="term" value="P:branched-chain amino acid biosynthetic process"/>
    <property type="evidence" value="ECO:0007669"/>
    <property type="project" value="UniProtKB-KW"/>
</dbReference>
<evidence type="ECO:0000256" key="9">
    <source>
        <dbReference type="RuleBase" id="RU004516"/>
    </source>
</evidence>
<evidence type="ECO:0000256" key="7">
    <source>
        <dbReference type="ARBA" id="ARBA00023304"/>
    </source>
</evidence>
<dbReference type="InterPro" id="IPR043132">
    <property type="entry name" value="BCAT-like_C"/>
</dbReference>
<dbReference type="SUPFAM" id="SSF56752">
    <property type="entry name" value="D-aminoacid aminotransferase-like PLP-dependent enzymes"/>
    <property type="match status" value="1"/>
</dbReference>
<comment type="similarity">
    <text evidence="2 8">Belongs to the class-IV pyridoxal-phosphate-dependent aminotransferase family.</text>
</comment>
<dbReference type="AlphaFoldDB" id="A0A0V0QCW9"/>
<dbReference type="CDD" id="cd01557">
    <property type="entry name" value="BCAT_beta_family"/>
    <property type="match status" value="1"/>
</dbReference>
<evidence type="ECO:0000313" key="12">
    <source>
        <dbReference type="EMBL" id="KRW99959.1"/>
    </source>
</evidence>
<dbReference type="GO" id="GO:0052656">
    <property type="term" value="F:L-isoleucine-2-oxoglutarate transaminase activity"/>
    <property type="evidence" value="ECO:0007669"/>
    <property type="project" value="RHEA"/>
</dbReference>
<comment type="catalytic activity">
    <reaction evidence="10">
        <text>L-isoleucine + 2-oxoglutarate = (S)-3-methyl-2-oxopentanoate + L-glutamate</text>
        <dbReference type="Rhea" id="RHEA:24801"/>
        <dbReference type="ChEBI" id="CHEBI:16810"/>
        <dbReference type="ChEBI" id="CHEBI:29985"/>
        <dbReference type="ChEBI" id="CHEBI:35146"/>
        <dbReference type="ChEBI" id="CHEBI:58045"/>
        <dbReference type="EC" id="2.6.1.42"/>
    </reaction>
</comment>
<dbReference type="EMBL" id="LDAU01000202">
    <property type="protein sequence ID" value="KRW99959.1"/>
    <property type="molecule type" value="Genomic_DNA"/>
</dbReference>
<evidence type="ECO:0000256" key="2">
    <source>
        <dbReference type="ARBA" id="ARBA00009320"/>
    </source>
</evidence>
<organism evidence="12 13">
    <name type="scientific">Pseudocohnilembus persalinus</name>
    <name type="common">Ciliate</name>
    <dbReference type="NCBI Taxonomy" id="266149"/>
    <lineage>
        <taxon>Eukaryota</taxon>
        <taxon>Sar</taxon>
        <taxon>Alveolata</taxon>
        <taxon>Ciliophora</taxon>
        <taxon>Intramacronucleata</taxon>
        <taxon>Oligohymenophorea</taxon>
        <taxon>Scuticociliatia</taxon>
        <taxon>Philasterida</taxon>
        <taxon>Pseudocohnilembidae</taxon>
        <taxon>Pseudocohnilembus</taxon>
    </lineage>
</organism>
<keyword evidence="13" id="KW-1185">Reference proteome</keyword>
<keyword evidence="7 10" id="KW-0100">Branched-chain amino acid biosynthesis</keyword>
<dbReference type="InterPro" id="IPR036038">
    <property type="entry name" value="Aminotransferase-like"/>
</dbReference>
<keyword evidence="4 10" id="KW-0028">Amino-acid biosynthesis</keyword>
<proteinExistence type="inferred from homology"/>
<dbReference type="InterPro" id="IPR001544">
    <property type="entry name" value="Aminotrans_IV"/>
</dbReference>
<dbReference type="NCBIfam" id="NF009897">
    <property type="entry name" value="PRK13357.1"/>
    <property type="match status" value="1"/>
</dbReference>
<comment type="catalytic activity">
    <reaction evidence="10">
        <text>L-valine + 2-oxoglutarate = 3-methyl-2-oxobutanoate + L-glutamate</text>
        <dbReference type="Rhea" id="RHEA:24813"/>
        <dbReference type="ChEBI" id="CHEBI:11851"/>
        <dbReference type="ChEBI" id="CHEBI:16810"/>
        <dbReference type="ChEBI" id="CHEBI:29985"/>
        <dbReference type="ChEBI" id="CHEBI:57762"/>
        <dbReference type="EC" id="2.6.1.42"/>
    </reaction>
</comment>
<evidence type="ECO:0000256" key="5">
    <source>
        <dbReference type="ARBA" id="ARBA00022679"/>
    </source>
</evidence>
<dbReference type="InterPro" id="IPR005786">
    <property type="entry name" value="B_amino_transII"/>
</dbReference>
<keyword evidence="3 10" id="KW-0032">Aminotransferase</keyword>
<dbReference type="NCBIfam" id="TIGR01123">
    <property type="entry name" value="ilvE_II"/>
    <property type="match status" value="1"/>
</dbReference>
<keyword evidence="6 9" id="KW-0663">Pyridoxal phosphate</keyword>
<evidence type="ECO:0000256" key="1">
    <source>
        <dbReference type="ARBA" id="ARBA00001933"/>
    </source>
</evidence>
<dbReference type="EC" id="2.6.1.42" evidence="10"/>
<dbReference type="InterPro" id="IPR043131">
    <property type="entry name" value="BCAT-like_N"/>
</dbReference>
<evidence type="ECO:0000256" key="3">
    <source>
        <dbReference type="ARBA" id="ARBA00022576"/>
    </source>
</evidence>
<dbReference type="PROSITE" id="PS00770">
    <property type="entry name" value="AA_TRANSFER_CLASS_4"/>
    <property type="match status" value="1"/>
</dbReference>
<evidence type="ECO:0000256" key="10">
    <source>
        <dbReference type="RuleBase" id="RU004517"/>
    </source>
</evidence>
<dbReference type="FunFam" id="3.30.470.10:FF:000002">
    <property type="entry name" value="Branched-chain-amino-acid aminotransferase"/>
    <property type="match status" value="1"/>
</dbReference>
<dbReference type="GO" id="GO:0052654">
    <property type="term" value="F:L-leucine-2-oxoglutarate transaminase activity"/>
    <property type="evidence" value="ECO:0007669"/>
    <property type="project" value="RHEA"/>
</dbReference>
<dbReference type="Gene3D" id="3.20.10.10">
    <property type="entry name" value="D-amino Acid Aminotransferase, subunit A, domain 2"/>
    <property type="match status" value="1"/>
</dbReference>
<gene>
    <name evidence="12" type="ORF">PPERSA_12635</name>
</gene>
<protein>
    <recommendedName>
        <fullName evidence="10">Branched-chain-amino-acid aminotransferase</fullName>
        <ecNumber evidence="10">2.6.1.42</ecNumber>
    </recommendedName>
</protein>
<dbReference type="OrthoDB" id="1732691at2759"/>
<dbReference type="InterPro" id="IPR018300">
    <property type="entry name" value="Aminotrans_IV_CS"/>
</dbReference>
<dbReference type="Pfam" id="PF01063">
    <property type="entry name" value="Aminotran_4"/>
    <property type="match status" value="1"/>
</dbReference>
<dbReference type="OMA" id="LTEVFAC"/>
<dbReference type="GO" id="GO:0008652">
    <property type="term" value="P:amino acid biosynthetic process"/>
    <property type="evidence" value="ECO:0007669"/>
    <property type="project" value="UniProtKB-KW"/>
</dbReference>
<evidence type="ECO:0000313" key="13">
    <source>
        <dbReference type="Proteomes" id="UP000054937"/>
    </source>
</evidence>
<comment type="catalytic activity">
    <reaction evidence="10">
        <text>L-leucine + 2-oxoglutarate = 4-methyl-2-oxopentanoate + L-glutamate</text>
        <dbReference type="Rhea" id="RHEA:18321"/>
        <dbReference type="ChEBI" id="CHEBI:16810"/>
        <dbReference type="ChEBI" id="CHEBI:17865"/>
        <dbReference type="ChEBI" id="CHEBI:29985"/>
        <dbReference type="ChEBI" id="CHEBI:57427"/>
        <dbReference type="EC" id="2.6.1.42"/>
    </reaction>
</comment>
<evidence type="ECO:0000256" key="11">
    <source>
        <dbReference type="SAM" id="MobiDB-lite"/>
    </source>
</evidence>
<dbReference type="Gene3D" id="3.30.470.10">
    <property type="match status" value="1"/>
</dbReference>
<keyword evidence="5 10" id="KW-0808">Transferase</keyword>
<comment type="cofactor">
    <cofactor evidence="1 9">
        <name>pyridoxal 5'-phosphate</name>
        <dbReference type="ChEBI" id="CHEBI:597326"/>
    </cofactor>
</comment>
<dbReference type="PANTHER" id="PTHR11825:SF44">
    <property type="entry name" value="BRANCHED-CHAIN-AMINO-ACID AMINOTRANSFERASE"/>
    <property type="match status" value="1"/>
</dbReference>
<dbReference type="Proteomes" id="UP000054937">
    <property type="component" value="Unassembled WGS sequence"/>
</dbReference>
<dbReference type="InParanoid" id="A0A0V0QCW9"/>
<name>A0A0V0QCW9_PSEPJ</name>
<reference evidence="12 13" key="1">
    <citation type="journal article" date="2015" name="Sci. Rep.">
        <title>Genome of the facultative scuticociliatosis pathogen Pseudocohnilembus persalinus provides insight into its virulence through horizontal gene transfer.</title>
        <authorList>
            <person name="Xiong J."/>
            <person name="Wang G."/>
            <person name="Cheng J."/>
            <person name="Tian M."/>
            <person name="Pan X."/>
            <person name="Warren A."/>
            <person name="Jiang C."/>
            <person name="Yuan D."/>
            <person name="Miao W."/>
        </authorList>
    </citation>
    <scope>NUCLEOTIDE SEQUENCE [LARGE SCALE GENOMIC DNA]</scope>
    <source>
        <strain evidence="12">36N120E</strain>
    </source>
</reference>
<feature type="region of interest" description="Disordered" evidence="11">
    <location>
        <begin position="57"/>
        <end position="76"/>
    </location>
</feature>
<dbReference type="InterPro" id="IPR033939">
    <property type="entry name" value="BCAT_family"/>
</dbReference>
<accession>A0A0V0QCW9</accession>
<evidence type="ECO:0000256" key="8">
    <source>
        <dbReference type="RuleBase" id="RU004106"/>
    </source>
</evidence>
<dbReference type="PANTHER" id="PTHR11825">
    <property type="entry name" value="SUBGROUP IIII AMINOTRANSFERASE"/>
    <property type="match status" value="1"/>
</dbReference>
<evidence type="ECO:0000256" key="4">
    <source>
        <dbReference type="ARBA" id="ARBA00022605"/>
    </source>
</evidence>
<evidence type="ECO:0000256" key="6">
    <source>
        <dbReference type="ARBA" id="ARBA00022898"/>
    </source>
</evidence>